<dbReference type="EMBL" id="GBXM01022090">
    <property type="protein sequence ID" value="JAH86487.1"/>
    <property type="molecule type" value="Transcribed_RNA"/>
</dbReference>
<protein>
    <submittedName>
        <fullName evidence="2">Uncharacterized protein</fullName>
    </submittedName>
</protein>
<evidence type="ECO:0000313" key="2">
    <source>
        <dbReference type="EMBL" id="JAH86487.1"/>
    </source>
</evidence>
<accession>A0A0E9W803</accession>
<keyword evidence="1" id="KW-0472">Membrane</keyword>
<keyword evidence="1" id="KW-0812">Transmembrane</keyword>
<sequence length="39" mass="4804">MHRDEYAARNNYCSAEYFFFIHLFCLLRVIQMTKIVQKC</sequence>
<evidence type="ECO:0000256" key="1">
    <source>
        <dbReference type="SAM" id="Phobius"/>
    </source>
</evidence>
<organism evidence="2">
    <name type="scientific">Anguilla anguilla</name>
    <name type="common">European freshwater eel</name>
    <name type="synonym">Muraena anguilla</name>
    <dbReference type="NCBI Taxonomy" id="7936"/>
    <lineage>
        <taxon>Eukaryota</taxon>
        <taxon>Metazoa</taxon>
        <taxon>Chordata</taxon>
        <taxon>Craniata</taxon>
        <taxon>Vertebrata</taxon>
        <taxon>Euteleostomi</taxon>
        <taxon>Actinopterygii</taxon>
        <taxon>Neopterygii</taxon>
        <taxon>Teleostei</taxon>
        <taxon>Anguilliformes</taxon>
        <taxon>Anguillidae</taxon>
        <taxon>Anguilla</taxon>
    </lineage>
</organism>
<feature type="transmembrane region" description="Helical" evidence="1">
    <location>
        <begin position="12"/>
        <end position="30"/>
    </location>
</feature>
<name>A0A0E9W803_ANGAN</name>
<proteinExistence type="predicted"/>
<reference evidence="2" key="2">
    <citation type="journal article" date="2015" name="Fish Shellfish Immunol.">
        <title>Early steps in the European eel (Anguilla anguilla)-Vibrio vulnificus interaction in the gills: Role of the RtxA13 toxin.</title>
        <authorList>
            <person name="Callol A."/>
            <person name="Pajuelo D."/>
            <person name="Ebbesson L."/>
            <person name="Teles M."/>
            <person name="MacKenzie S."/>
            <person name="Amaro C."/>
        </authorList>
    </citation>
    <scope>NUCLEOTIDE SEQUENCE</scope>
</reference>
<reference evidence="2" key="1">
    <citation type="submission" date="2014-11" db="EMBL/GenBank/DDBJ databases">
        <authorList>
            <person name="Amaro Gonzalez C."/>
        </authorList>
    </citation>
    <scope>NUCLEOTIDE SEQUENCE</scope>
</reference>
<dbReference type="AlphaFoldDB" id="A0A0E9W803"/>
<keyword evidence="1" id="KW-1133">Transmembrane helix</keyword>